<dbReference type="Proteomes" id="UP000011518">
    <property type="component" value="Unassembled WGS sequence"/>
</dbReference>
<evidence type="ECO:0000313" key="2">
    <source>
        <dbReference type="EMBL" id="ELW66098.1"/>
    </source>
</evidence>
<name>L9KTT1_TUPCH</name>
<gene>
    <name evidence="2" type="ORF">TREES_T100014817</name>
</gene>
<feature type="region of interest" description="Disordered" evidence="1">
    <location>
        <begin position="444"/>
        <end position="471"/>
    </location>
</feature>
<proteinExistence type="predicted"/>
<dbReference type="InParanoid" id="L9KTT1"/>
<organism evidence="2 3">
    <name type="scientific">Tupaia chinensis</name>
    <name type="common">Chinese tree shrew</name>
    <name type="synonym">Tupaia belangeri chinensis</name>
    <dbReference type="NCBI Taxonomy" id="246437"/>
    <lineage>
        <taxon>Eukaryota</taxon>
        <taxon>Metazoa</taxon>
        <taxon>Chordata</taxon>
        <taxon>Craniata</taxon>
        <taxon>Vertebrata</taxon>
        <taxon>Euteleostomi</taxon>
        <taxon>Mammalia</taxon>
        <taxon>Eutheria</taxon>
        <taxon>Euarchontoglires</taxon>
        <taxon>Scandentia</taxon>
        <taxon>Tupaiidae</taxon>
        <taxon>Tupaia</taxon>
    </lineage>
</organism>
<feature type="compositionally biased region" description="Low complexity" evidence="1">
    <location>
        <begin position="444"/>
        <end position="453"/>
    </location>
</feature>
<feature type="region of interest" description="Disordered" evidence="1">
    <location>
        <begin position="178"/>
        <end position="204"/>
    </location>
</feature>
<protein>
    <submittedName>
        <fullName evidence="2">Uncharacterized protein</fullName>
    </submittedName>
</protein>
<feature type="region of interest" description="Disordered" evidence="1">
    <location>
        <begin position="40"/>
        <end position="60"/>
    </location>
</feature>
<dbReference type="AlphaFoldDB" id="L9KTT1"/>
<dbReference type="EMBL" id="KB320663">
    <property type="protein sequence ID" value="ELW66098.1"/>
    <property type="molecule type" value="Genomic_DNA"/>
</dbReference>
<accession>L9KTT1</accession>
<keyword evidence="3" id="KW-1185">Reference proteome</keyword>
<sequence length="488" mass="52979">MSTEATGPSLSPHPCCWGFQAKRGGQSSRWPCAALEKRERVEGMEERHDQETGFLDLEGMEERHDQEMGFLDLEGMEERHDQETGFLDLEGMEERHDQEMGFLDLPRAHRGRVAWRTATHGEGSPSLSQAPGVGSVNTFYLPVSRGPNLPRSQALKDGKNVTQELRWAQLEFALGSGHAKGEENREKGGQAKRGGQSSRWPCAALEKRERVEGMEERHDQETGFLDLEGMEERHDQEMGTGRHTRHLQKELLASAPKLAAHTMALTPCWELVRLCSDPKESGHLSTLEKGEGVVSTPATHQETAACKDHRVAAEGEVRATGPWTLTFCAVGSQHCEGSQCKERSRSYRGKASPAALAAGPPASRAQLRIAHRSAFTPKAQPGEDQVSAQVAASALGLGSVPVSRANWELSRIPSPSRPQHGLGKWVSSTFPAACQTLRPVPALPAASSVSSRPGEGGDPSILSRAGAEVPTKPQRRVLCASCKVSARA</sequence>
<feature type="compositionally biased region" description="Basic and acidic residues" evidence="1">
    <location>
        <begin position="179"/>
        <end position="189"/>
    </location>
</feature>
<evidence type="ECO:0000313" key="3">
    <source>
        <dbReference type="Proteomes" id="UP000011518"/>
    </source>
</evidence>
<reference evidence="3" key="2">
    <citation type="journal article" date="2013" name="Nat. Commun.">
        <title>Genome of the Chinese tree shrew.</title>
        <authorList>
            <person name="Fan Y."/>
            <person name="Huang Z.Y."/>
            <person name="Cao C.C."/>
            <person name="Chen C.S."/>
            <person name="Chen Y.X."/>
            <person name="Fan D.D."/>
            <person name="He J."/>
            <person name="Hou H.L."/>
            <person name="Hu L."/>
            <person name="Hu X.T."/>
            <person name="Jiang X.T."/>
            <person name="Lai R."/>
            <person name="Lang Y.S."/>
            <person name="Liang B."/>
            <person name="Liao S.G."/>
            <person name="Mu D."/>
            <person name="Ma Y.Y."/>
            <person name="Niu Y.Y."/>
            <person name="Sun X.Q."/>
            <person name="Xia J.Q."/>
            <person name="Xiao J."/>
            <person name="Xiong Z.Q."/>
            <person name="Xu L."/>
            <person name="Yang L."/>
            <person name="Zhang Y."/>
            <person name="Zhao W."/>
            <person name="Zhao X.D."/>
            <person name="Zheng Y.T."/>
            <person name="Zhou J.M."/>
            <person name="Zhu Y.B."/>
            <person name="Zhang G.J."/>
            <person name="Wang J."/>
            <person name="Yao Y.G."/>
        </authorList>
    </citation>
    <scope>NUCLEOTIDE SEQUENCE [LARGE SCALE GENOMIC DNA]</scope>
</reference>
<feature type="compositionally biased region" description="Basic and acidic residues" evidence="1">
    <location>
        <begin position="40"/>
        <end position="51"/>
    </location>
</feature>
<reference evidence="3" key="1">
    <citation type="submission" date="2012-07" db="EMBL/GenBank/DDBJ databases">
        <title>Genome of the Chinese tree shrew, a rising model animal genetically related to primates.</title>
        <authorList>
            <person name="Zhang G."/>
            <person name="Fan Y."/>
            <person name="Yao Y."/>
            <person name="Huang Z."/>
        </authorList>
    </citation>
    <scope>NUCLEOTIDE SEQUENCE [LARGE SCALE GENOMIC DNA]</scope>
</reference>
<evidence type="ECO:0000256" key="1">
    <source>
        <dbReference type="SAM" id="MobiDB-lite"/>
    </source>
</evidence>